<evidence type="ECO:0000256" key="6">
    <source>
        <dbReference type="ARBA" id="ARBA00023136"/>
    </source>
</evidence>
<evidence type="ECO:0000256" key="2">
    <source>
        <dbReference type="ARBA" id="ARBA00022475"/>
    </source>
</evidence>
<dbReference type="Proteomes" id="UP000243650">
    <property type="component" value="Unassembled WGS sequence"/>
</dbReference>
<comment type="similarity">
    <text evidence="9">Belongs to the glycosyltransferase 2 family. CrtQ subfamily.</text>
</comment>
<evidence type="ECO:0000256" key="3">
    <source>
        <dbReference type="ARBA" id="ARBA00022676"/>
    </source>
</evidence>
<name>A0A2P6MKD7_ALKUR</name>
<reference evidence="14 15" key="1">
    <citation type="submission" date="2018-03" db="EMBL/GenBank/DDBJ databases">
        <title>Bacillus urumqiensis sp. nov., a moderately haloalkaliphilic bacterium isolated from a salt lake.</title>
        <authorList>
            <person name="Zhao B."/>
            <person name="Liao Z."/>
        </authorList>
    </citation>
    <scope>NUCLEOTIDE SEQUENCE [LARGE SCALE GENOMIC DNA]</scope>
    <source>
        <strain evidence="14 15">BZ-SZ-XJ18</strain>
    </source>
</reference>
<dbReference type="OrthoDB" id="9800276at2"/>
<keyword evidence="3" id="KW-0328">Glycosyltransferase</keyword>
<dbReference type="GO" id="GO:0016117">
    <property type="term" value="P:carotenoid biosynthetic process"/>
    <property type="evidence" value="ECO:0007669"/>
    <property type="project" value="UniProtKB-KW"/>
</dbReference>
<keyword evidence="2" id="KW-1003">Cell membrane</keyword>
<dbReference type="AlphaFoldDB" id="A0A2P6MKD7"/>
<comment type="pathway">
    <text evidence="8">Carotenoid biosynthesis; staphyloxanthin biosynthesis; staphyloxanthin from farnesyl diphosphate: step 4/5.</text>
</comment>
<keyword evidence="5" id="KW-0125">Carotenoid biosynthesis</keyword>
<keyword evidence="12" id="KW-1133">Transmembrane helix</keyword>
<keyword evidence="6 12" id="KW-0472">Membrane</keyword>
<dbReference type="PANTHER" id="PTHR43646">
    <property type="entry name" value="GLYCOSYLTRANSFERASE"/>
    <property type="match status" value="1"/>
</dbReference>
<dbReference type="SUPFAM" id="SSF53448">
    <property type="entry name" value="Nucleotide-diphospho-sugar transferases"/>
    <property type="match status" value="1"/>
</dbReference>
<dbReference type="PANTHER" id="PTHR43646:SF2">
    <property type="entry name" value="GLYCOSYLTRANSFERASE 2-LIKE DOMAIN-CONTAINING PROTEIN"/>
    <property type="match status" value="1"/>
</dbReference>
<evidence type="ECO:0000256" key="10">
    <source>
        <dbReference type="ARBA" id="ARBA00040345"/>
    </source>
</evidence>
<comment type="function">
    <text evidence="7">Catalyzes the glycosylation of 4,4'-diaponeurosporenoate, i.e. the esterification of glucose at the C1'' position with the carboxyl group of 4,4'-diaponeurosporenic acid, to form glycosyl-4,4'-diaponeurosporenoate. This is a step in the biosynthesis of staphyloxanthin, an orange pigment present in most staphylococci strains.</text>
</comment>
<feature type="domain" description="Glycosyltransferase 2-like" evidence="13">
    <location>
        <begin position="98"/>
        <end position="269"/>
    </location>
</feature>
<evidence type="ECO:0000313" key="14">
    <source>
        <dbReference type="EMBL" id="PRO66754.1"/>
    </source>
</evidence>
<proteinExistence type="inferred from homology"/>
<gene>
    <name evidence="14" type="ORF">C6I21_02165</name>
</gene>
<dbReference type="GO" id="GO:0016757">
    <property type="term" value="F:glycosyltransferase activity"/>
    <property type="evidence" value="ECO:0007669"/>
    <property type="project" value="UniProtKB-KW"/>
</dbReference>
<keyword evidence="12" id="KW-0812">Transmembrane</keyword>
<feature type="transmembrane region" description="Helical" evidence="12">
    <location>
        <begin position="362"/>
        <end position="378"/>
    </location>
</feature>
<feature type="region of interest" description="Disordered" evidence="11">
    <location>
        <begin position="23"/>
        <end position="42"/>
    </location>
</feature>
<dbReference type="Pfam" id="PF00535">
    <property type="entry name" value="Glycos_transf_2"/>
    <property type="match status" value="1"/>
</dbReference>
<evidence type="ECO:0000256" key="11">
    <source>
        <dbReference type="SAM" id="MobiDB-lite"/>
    </source>
</evidence>
<evidence type="ECO:0000256" key="8">
    <source>
        <dbReference type="ARBA" id="ARBA00037904"/>
    </source>
</evidence>
<feature type="transmembrane region" description="Helical" evidence="12">
    <location>
        <begin position="332"/>
        <end position="350"/>
    </location>
</feature>
<dbReference type="GO" id="GO:0005886">
    <property type="term" value="C:plasma membrane"/>
    <property type="evidence" value="ECO:0007669"/>
    <property type="project" value="UniProtKB-SubCell"/>
</dbReference>
<evidence type="ECO:0000256" key="12">
    <source>
        <dbReference type="SAM" id="Phobius"/>
    </source>
</evidence>
<comment type="caution">
    <text evidence="14">The sequence shown here is derived from an EMBL/GenBank/DDBJ whole genome shotgun (WGS) entry which is preliminary data.</text>
</comment>
<evidence type="ECO:0000313" key="15">
    <source>
        <dbReference type="Proteomes" id="UP000243650"/>
    </source>
</evidence>
<protein>
    <recommendedName>
        <fullName evidence="10">4,4'-diaponeurosporenoate glycosyltransferase</fullName>
    </recommendedName>
</protein>
<dbReference type="EMBL" id="PVNS01000002">
    <property type="protein sequence ID" value="PRO66754.1"/>
    <property type="molecule type" value="Genomic_DNA"/>
</dbReference>
<dbReference type="InterPro" id="IPR001173">
    <property type="entry name" value="Glyco_trans_2-like"/>
</dbReference>
<comment type="subcellular location">
    <subcellularLocation>
        <location evidence="1">Cell membrane</location>
    </subcellularLocation>
</comment>
<keyword evidence="4 14" id="KW-0808">Transferase</keyword>
<evidence type="ECO:0000256" key="9">
    <source>
        <dbReference type="ARBA" id="ARBA00038120"/>
    </source>
</evidence>
<organism evidence="14 15">
    <name type="scientific">Alkalicoccus urumqiensis</name>
    <name type="common">Bacillus urumqiensis</name>
    <dbReference type="NCBI Taxonomy" id="1548213"/>
    <lineage>
        <taxon>Bacteria</taxon>
        <taxon>Bacillati</taxon>
        <taxon>Bacillota</taxon>
        <taxon>Bacilli</taxon>
        <taxon>Bacillales</taxon>
        <taxon>Bacillaceae</taxon>
        <taxon>Alkalicoccus</taxon>
    </lineage>
</organism>
<dbReference type="Gene3D" id="3.90.550.10">
    <property type="entry name" value="Spore Coat Polysaccharide Biosynthesis Protein SpsA, Chain A"/>
    <property type="match status" value="1"/>
</dbReference>
<evidence type="ECO:0000256" key="7">
    <source>
        <dbReference type="ARBA" id="ARBA00037281"/>
    </source>
</evidence>
<evidence type="ECO:0000256" key="4">
    <source>
        <dbReference type="ARBA" id="ARBA00022679"/>
    </source>
</evidence>
<sequence>MEPEAVDIPYSDMYAGAVSFRSGSDFQSGPSRLADSPEGSRRDRCCLGECKRSLERSRSMTAVLIIILTGLLIWTFINTRIVSDLAPSNREQSSAPYSLLIPMRNEEKNVDRLLASVQKLSSPPMEIIVLDDHSEDTTYEKLCVWQEKLPLQIIKGRTLPDGWVGKVHACHQLAAAADGDYYLFIDADVELHPHAAGAALASMRDSDGLVTGFPKVPASSFLGKLIIPMQHFLVYAFLPAAAANYSTWPPASAAHGAFMLFTREAYEKTGGHESVKQSLVEDIHLAKAVKKNGFGVHLVNPAPLVTCYMYDTNREVWNGFVKNFFPGLGRSYIAAVLYIAAFTILFILPLPLAAAGLFTGEYLAVVPLLLSVMIKWLSDRKSRQPWWTALLFPAAAAASIAVLIRSAQTQLSGKRFHWKGRSYS</sequence>
<evidence type="ECO:0000256" key="5">
    <source>
        <dbReference type="ARBA" id="ARBA00022746"/>
    </source>
</evidence>
<keyword evidence="15" id="KW-1185">Reference proteome</keyword>
<accession>A0A2P6MKD7</accession>
<evidence type="ECO:0000256" key="1">
    <source>
        <dbReference type="ARBA" id="ARBA00004236"/>
    </source>
</evidence>
<feature type="transmembrane region" description="Helical" evidence="12">
    <location>
        <begin position="60"/>
        <end position="77"/>
    </location>
</feature>
<feature type="transmembrane region" description="Helical" evidence="12">
    <location>
        <begin position="384"/>
        <end position="404"/>
    </location>
</feature>
<dbReference type="InterPro" id="IPR029044">
    <property type="entry name" value="Nucleotide-diphossugar_trans"/>
</dbReference>
<evidence type="ECO:0000259" key="13">
    <source>
        <dbReference type="Pfam" id="PF00535"/>
    </source>
</evidence>